<dbReference type="RefSeq" id="XP_040687149.1">
    <property type="nucleotide sequence ID" value="XM_040832104.1"/>
</dbReference>
<dbReference type="EMBL" id="KV878214">
    <property type="protein sequence ID" value="OJJ33472.1"/>
    <property type="molecule type" value="Genomic_DNA"/>
</dbReference>
<protein>
    <submittedName>
        <fullName evidence="2">Uncharacterized protein</fullName>
    </submittedName>
</protein>
<accession>A0A1L9REW9</accession>
<evidence type="ECO:0000313" key="2">
    <source>
        <dbReference type="EMBL" id="OJJ33472.1"/>
    </source>
</evidence>
<keyword evidence="3" id="KW-1185">Reference proteome</keyword>
<dbReference type="GeneID" id="63747952"/>
<gene>
    <name evidence="2" type="ORF">ASPWEDRAFT_185845</name>
</gene>
<dbReference type="AlphaFoldDB" id="A0A1L9REW9"/>
<evidence type="ECO:0000256" key="1">
    <source>
        <dbReference type="SAM" id="MobiDB-lite"/>
    </source>
</evidence>
<proteinExistence type="predicted"/>
<dbReference type="VEuPathDB" id="FungiDB:ASPWEDRAFT_185845"/>
<name>A0A1L9REW9_ASPWE</name>
<dbReference type="STRING" id="1073089.A0A1L9REW9"/>
<dbReference type="OrthoDB" id="4177740at2759"/>
<evidence type="ECO:0000313" key="3">
    <source>
        <dbReference type="Proteomes" id="UP000184383"/>
    </source>
</evidence>
<feature type="region of interest" description="Disordered" evidence="1">
    <location>
        <begin position="284"/>
        <end position="315"/>
    </location>
</feature>
<dbReference type="Proteomes" id="UP000184383">
    <property type="component" value="Unassembled WGS sequence"/>
</dbReference>
<reference evidence="3" key="1">
    <citation type="journal article" date="2017" name="Genome Biol.">
        <title>Comparative genomics reveals high biological diversity and specific adaptations in the industrially and medically important fungal genus Aspergillus.</title>
        <authorList>
            <person name="de Vries R.P."/>
            <person name="Riley R."/>
            <person name="Wiebenga A."/>
            <person name="Aguilar-Osorio G."/>
            <person name="Amillis S."/>
            <person name="Uchima C.A."/>
            <person name="Anderluh G."/>
            <person name="Asadollahi M."/>
            <person name="Askin M."/>
            <person name="Barry K."/>
            <person name="Battaglia E."/>
            <person name="Bayram O."/>
            <person name="Benocci T."/>
            <person name="Braus-Stromeyer S.A."/>
            <person name="Caldana C."/>
            <person name="Canovas D."/>
            <person name="Cerqueira G.C."/>
            <person name="Chen F."/>
            <person name="Chen W."/>
            <person name="Choi C."/>
            <person name="Clum A."/>
            <person name="Dos Santos R.A."/>
            <person name="Damasio A.R."/>
            <person name="Diallinas G."/>
            <person name="Emri T."/>
            <person name="Fekete E."/>
            <person name="Flipphi M."/>
            <person name="Freyberg S."/>
            <person name="Gallo A."/>
            <person name="Gournas C."/>
            <person name="Habgood R."/>
            <person name="Hainaut M."/>
            <person name="Harispe M.L."/>
            <person name="Henrissat B."/>
            <person name="Hilden K.S."/>
            <person name="Hope R."/>
            <person name="Hossain A."/>
            <person name="Karabika E."/>
            <person name="Karaffa L."/>
            <person name="Karanyi Z."/>
            <person name="Krasevec N."/>
            <person name="Kuo A."/>
            <person name="Kusch H."/>
            <person name="LaButti K."/>
            <person name="Lagendijk E.L."/>
            <person name="Lapidus A."/>
            <person name="Levasseur A."/>
            <person name="Lindquist E."/>
            <person name="Lipzen A."/>
            <person name="Logrieco A.F."/>
            <person name="MacCabe A."/>
            <person name="Maekelae M.R."/>
            <person name="Malavazi I."/>
            <person name="Melin P."/>
            <person name="Meyer V."/>
            <person name="Mielnichuk N."/>
            <person name="Miskei M."/>
            <person name="Molnar A.P."/>
            <person name="Mule G."/>
            <person name="Ngan C.Y."/>
            <person name="Orejas M."/>
            <person name="Orosz E."/>
            <person name="Ouedraogo J.P."/>
            <person name="Overkamp K.M."/>
            <person name="Park H.-S."/>
            <person name="Perrone G."/>
            <person name="Piumi F."/>
            <person name="Punt P.J."/>
            <person name="Ram A.F."/>
            <person name="Ramon A."/>
            <person name="Rauscher S."/>
            <person name="Record E."/>
            <person name="Riano-Pachon D.M."/>
            <person name="Robert V."/>
            <person name="Roehrig J."/>
            <person name="Ruller R."/>
            <person name="Salamov A."/>
            <person name="Salih N.S."/>
            <person name="Samson R.A."/>
            <person name="Sandor E."/>
            <person name="Sanguinetti M."/>
            <person name="Schuetze T."/>
            <person name="Sepcic K."/>
            <person name="Shelest E."/>
            <person name="Sherlock G."/>
            <person name="Sophianopoulou V."/>
            <person name="Squina F.M."/>
            <person name="Sun H."/>
            <person name="Susca A."/>
            <person name="Todd R.B."/>
            <person name="Tsang A."/>
            <person name="Unkles S.E."/>
            <person name="van de Wiele N."/>
            <person name="van Rossen-Uffink D."/>
            <person name="Oliveira J.V."/>
            <person name="Vesth T.C."/>
            <person name="Visser J."/>
            <person name="Yu J.-H."/>
            <person name="Zhou M."/>
            <person name="Andersen M.R."/>
            <person name="Archer D.B."/>
            <person name="Baker S.E."/>
            <person name="Benoit I."/>
            <person name="Brakhage A.A."/>
            <person name="Braus G.H."/>
            <person name="Fischer R."/>
            <person name="Frisvad J.C."/>
            <person name="Goldman G.H."/>
            <person name="Houbraken J."/>
            <person name="Oakley B."/>
            <person name="Pocsi I."/>
            <person name="Scazzocchio C."/>
            <person name="Seiboth B."/>
            <person name="vanKuyk P.A."/>
            <person name="Wortman J."/>
            <person name="Dyer P.S."/>
            <person name="Grigoriev I.V."/>
        </authorList>
    </citation>
    <scope>NUCLEOTIDE SEQUENCE [LARGE SCALE GENOMIC DNA]</scope>
    <source>
        <strain evidence="3">DTO 134E9</strain>
    </source>
</reference>
<feature type="region of interest" description="Disordered" evidence="1">
    <location>
        <begin position="1"/>
        <end position="38"/>
    </location>
</feature>
<feature type="compositionally biased region" description="Basic and acidic residues" evidence="1">
    <location>
        <begin position="1"/>
        <end position="20"/>
    </location>
</feature>
<sequence length="315" mass="35472">MPKSTETKSHEGDHVLEETPSKAIPDDTVPSGEADIQKESQKERLIYSVISLLRDVKQTLKPTLNDDDIQNLSLKVEELDITDHGDTSTWSFFEPLSRDDLQNHPIAADCLCTMIAWQSAGAKRIAIPEGHGKTLASLTGWRHQEGFTERVFKDDYWDSTFSGVYSRFCATGVWESRGPGEKAPHVILLLKNDLVKEDKLLRGELLIILAAMETRLTHDMFKKHLVIPVTVLSFMGQHGRIIKAYHDGENLILRKSKLLEFFTADTAPIDLFVRHASSKRVGNTKQLPTMVKDQQEAVSQSRPEYQPDPGLKDSL</sequence>
<organism evidence="2 3">
    <name type="scientific">Aspergillus wentii DTO 134E9</name>
    <dbReference type="NCBI Taxonomy" id="1073089"/>
    <lineage>
        <taxon>Eukaryota</taxon>
        <taxon>Fungi</taxon>
        <taxon>Dikarya</taxon>
        <taxon>Ascomycota</taxon>
        <taxon>Pezizomycotina</taxon>
        <taxon>Eurotiomycetes</taxon>
        <taxon>Eurotiomycetidae</taxon>
        <taxon>Eurotiales</taxon>
        <taxon>Aspergillaceae</taxon>
        <taxon>Aspergillus</taxon>
        <taxon>Aspergillus subgen. Cremei</taxon>
    </lineage>
</organism>